<evidence type="ECO:0000313" key="1">
    <source>
        <dbReference type="EMBL" id="GMH15182.1"/>
    </source>
</evidence>
<evidence type="ECO:0000313" key="2">
    <source>
        <dbReference type="Proteomes" id="UP001279734"/>
    </source>
</evidence>
<keyword evidence="2" id="KW-1185">Reference proteome</keyword>
<gene>
    <name evidence="1" type="ORF">Nepgr_017023</name>
</gene>
<name>A0AAD3SRL7_NEPGR</name>
<sequence length="101" mass="11375">MAFYVHISCVLYKVMLDISCSVFCTHAVGRKCRVVTDFGCPSRAVLRVYFVNINQTDLFNGSLGPALSLHVSCLMFSLWFNTCWWLAFGITKTVAELVLQV</sequence>
<protein>
    <submittedName>
        <fullName evidence="1">Uncharacterized protein</fullName>
    </submittedName>
</protein>
<reference evidence="1" key="1">
    <citation type="submission" date="2023-05" db="EMBL/GenBank/DDBJ databases">
        <title>Nepenthes gracilis genome sequencing.</title>
        <authorList>
            <person name="Fukushima K."/>
        </authorList>
    </citation>
    <scope>NUCLEOTIDE SEQUENCE</scope>
    <source>
        <strain evidence="1">SING2019-196</strain>
    </source>
</reference>
<dbReference type="AlphaFoldDB" id="A0AAD3SRL7"/>
<dbReference type="EMBL" id="BSYO01000015">
    <property type="protein sequence ID" value="GMH15182.1"/>
    <property type="molecule type" value="Genomic_DNA"/>
</dbReference>
<comment type="caution">
    <text evidence="1">The sequence shown here is derived from an EMBL/GenBank/DDBJ whole genome shotgun (WGS) entry which is preliminary data.</text>
</comment>
<dbReference type="Proteomes" id="UP001279734">
    <property type="component" value="Unassembled WGS sequence"/>
</dbReference>
<accession>A0AAD3SRL7</accession>
<proteinExistence type="predicted"/>
<organism evidence="1 2">
    <name type="scientific">Nepenthes gracilis</name>
    <name type="common">Slender pitcher plant</name>
    <dbReference type="NCBI Taxonomy" id="150966"/>
    <lineage>
        <taxon>Eukaryota</taxon>
        <taxon>Viridiplantae</taxon>
        <taxon>Streptophyta</taxon>
        <taxon>Embryophyta</taxon>
        <taxon>Tracheophyta</taxon>
        <taxon>Spermatophyta</taxon>
        <taxon>Magnoliopsida</taxon>
        <taxon>eudicotyledons</taxon>
        <taxon>Gunneridae</taxon>
        <taxon>Pentapetalae</taxon>
        <taxon>Caryophyllales</taxon>
        <taxon>Nepenthaceae</taxon>
        <taxon>Nepenthes</taxon>
    </lineage>
</organism>